<dbReference type="AlphaFoldDB" id="A0A0K0EMH7"/>
<protein>
    <submittedName>
        <fullName evidence="4 5">Uncharacterized protein</fullName>
    </submittedName>
</protein>
<evidence type="ECO:0000256" key="1">
    <source>
        <dbReference type="SAM" id="MobiDB-lite"/>
    </source>
</evidence>
<keyword evidence="2" id="KW-1133">Transmembrane helix</keyword>
<dbReference type="WBParaSite" id="TCONS_00002130.p1">
    <property type="protein sequence ID" value="TCONS_00002130.p1"/>
    <property type="gene ID" value="XLOC_002028"/>
</dbReference>
<evidence type="ECO:0000313" key="4">
    <source>
        <dbReference type="WBParaSite" id="SSTP_0001066600.1"/>
    </source>
</evidence>
<sequence>MKLVVLIYLLYFIYFVNGSFIEYILKKLNLRRADFSCPNSMPQQFIGVAVNEIGAFSTHPLHHKNLGVKENEILKPKELKFVTKKIFNNIEVVKFRIKDIGSNVGSSIGILLYFCSGTSPMNDVYSVIKDFKNEDYAVQYIDQAISCTIDICRVGLYINQVIGGHGDITTRVKESNSFDKSYYLVFEPDEEHKGIYFAGISGDFFPLVPCPYYNWVATAFLTRYHPKDYIIKGGQSGGDHFYDTNIFVPAFSLTRSEHDKTHFICGELIQETVKNVEVGFNVKPNNLEHSLVKGKEIEMKDGKITCDGKELDQKSSFGYVDSKDNLMSGKSEVLYFGEGFKFYHNQIVLVYDNAPARVVRHRRFWEIFNDKSFENYSPKCAGYVIDVKMEFTLELNKKETLDVNMKKRKNGEEVPVVYMSSKHIESGKVDARCRGIKAGGRDARFDDFFEISFKTKLQKVVDPNLKVNDQPVLSELIISSESDDVFGLYSCELDCSNCEGKKSLADRNIILLPKELFTATVNVKAYSDSKDILSCPLEVNNVGELRYMNVLYKGQTKISYDVVKDSPADIFKKNETSINYTGNKHKLTDGTIVECNYTAFNSPYMLQKKVIQYNELRDQKDHVGSKILVPIIIAVGVAIFVIIIIIILVTLRIIKRRKKIKLLSQATSASGASSMSKSEFTRSSMTKSSSTSKTKRKPKKSKSSASKSKNSKSAYSSSLSKGSKSKSKTGSFAG</sequence>
<feature type="compositionally biased region" description="Low complexity" evidence="1">
    <location>
        <begin position="674"/>
        <end position="692"/>
    </location>
</feature>
<evidence type="ECO:0000256" key="2">
    <source>
        <dbReference type="SAM" id="Phobius"/>
    </source>
</evidence>
<feature type="compositionally biased region" description="Low complexity" evidence="1">
    <location>
        <begin position="703"/>
        <end position="734"/>
    </location>
</feature>
<keyword evidence="3" id="KW-1185">Reference proteome</keyword>
<name>A0A0K0EMH7_STRER</name>
<keyword evidence="2" id="KW-0812">Transmembrane</keyword>
<reference evidence="4" key="1">
    <citation type="submission" date="2015-08" db="UniProtKB">
        <authorList>
            <consortium name="WormBaseParasite"/>
        </authorList>
    </citation>
    <scope>IDENTIFICATION</scope>
</reference>
<evidence type="ECO:0000313" key="5">
    <source>
        <dbReference type="WBParaSite" id="TCONS_00002130.p1"/>
    </source>
</evidence>
<accession>A0A0K0EMH7</accession>
<dbReference type="WBParaSite" id="SSTP_0001066600.1">
    <property type="protein sequence ID" value="SSTP_0001066600.1"/>
    <property type="gene ID" value="SSTP_0001066600"/>
</dbReference>
<proteinExistence type="predicted"/>
<keyword evidence="2" id="KW-0472">Membrane</keyword>
<evidence type="ECO:0000313" key="3">
    <source>
        <dbReference type="Proteomes" id="UP000035681"/>
    </source>
</evidence>
<feature type="compositionally biased region" description="Basic residues" evidence="1">
    <location>
        <begin position="693"/>
        <end position="702"/>
    </location>
</feature>
<dbReference type="Proteomes" id="UP000035681">
    <property type="component" value="Unplaced"/>
</dbReference>
<feature type="region of interest" description="Disordered" evidence="1">
    <location>
        <begin position="674"/>
        <end position="734"/>
    </location>
</feature>
<feature type="transmembrane region" description="Helical" evidence="2">
    <location>
        <begin position="627"/>
        <end position="651"/>
    </location>
</feature>
<organism evidence="4">
    <name type="scientific">Strongyloides stercoralis</name>
    <name type="common">Threadworm</name>
    <dbReference type="NCBI Taxonomy" id="6248"/>
    <lineage>
        <taxon>Eukaryota</taxon>
        <taxon>Metazoa</taxon>
        <taxon>Ecdysozoa</taxon>
        <taxon>Nematoda</taxon>
        <taxon>Chromadorea</taxon>
        <taxon>Rhabditida</taxon>
        <taxon>Tylenchina</taxon>
        <taxon>Panagrolaimomorpha</taxon>
        <taxon>Strongyloidoidea</taxon>
        <taxon>Strongyloididae</taxon>
        <taxon>Strongyloides</taxon>
    </lineage>
</organism>